<feature type="repeat" description="PPR" evidence="4">
    <location>
        <begin position="561"/>
        <end position="595"/>
    </location>
</feature>
<dbReference type="AlphaFoldDB" id="A0A8S2AHH8"/>
<feature type="signal peptide" evidence="5">
    <location>
        <begin position="1"/>
        <end position="24"/>
    </location>
</feature>
<organism evidence="7 8">
    <name type="scientific">Arabidopsis arenosa</name>
    <name type="common">Sand rock-cress</name>
    <name type="synonym">Cardaminopsis arenosa</name>
    <dbReference type="NCBI Taxonomy" id="38785"/>
    <lineage>
        <taxon>Eukaryota</taxon>
        <taxon>Viridiplantae</taxon>
        <taxon>Streptophyta</taxon>
        <taxon>Embryophyta</taxon>
        <taxon>Tracheophyta</taxon>
        <taxon>Spermatophyta</taxon>
        <taxon>Magnoliopsida</taxon>
        <taxon>eudicotyledons</taxon>
        <taxon>Gunneridae</taxon>
        <taxon>Pentapetalae</taxon>
        <taxon>rosids</taxon>
        <taxon>malvids</taxon>
        <taxon>Brassicales</taxon>
        <taxon>Brassicaceae</taxon>
        <taxon>Camelineae</taxon>
        <taxon>Arabidopsis</taxon>
    </lineage>
</organism>
<dbReference type="EMBL" id="LR999456">
    <property type="protein sequence ID" value="CAE6102166.1"/>
    <property type="molecule type" value="Genomic_DNA"/>
</dbReference>
<feature type="repeat" description="PPR" evidence="4">
    <location>
        <begin position="423"/>
        <end position="457"/>
    </location>
</feature>
<evidence type="ECO:0000313" key="8">
    <source>
        <dbReference type="Proteomes" id="UP000682877"/>
    </source>
</evidence>
<evidence type="ECO:0000256" key="5">
    <source>
        <dbReference type="SAM" id="SignalP"/>
    </source>
</evidence>
<evidence type="ECO:0000313" key="7">
    <source>
        <dbReference type="EMBL" id="CAE6102166.1"/>
    </source>
</evidence>
<keyword evidence="8" id="KW-1185">Reference proteome</keyword>
<dbReference type="InterPro" id="IPR002885">
    <property type="entry name" value="PPR_rpt"/>
</dbReference>
<sequence>MGTKQMFFFLCVIMALLCNHQSEAQAPIPNPGDCFSSIKKVKGCVDAVKAATKGDLKGLGKDCCHAINGLVNHCFLILFPGKPYIALRVKHACYVSLQVNNLSDLITCDFSGSVTVLEMRGIVLIRSRLSIFRAPAFNCLRSSNVLLSLSNTSIVRPYLEPPIACVLPLGLCSMFSTSIADSEQVGFTRSNIEKDDESEEEIDIDLSCIVSDEVVSKDVGTIVKLLKDCGSDRKELRNKLEECDVKPSNELVVEILSQARNDWETAFTFFVWAGKQQGYVRSVREYHSMISILGKMRKFDTAWTLIDEMRKFSPSLVNSQTLLIMIRKYCAVHDVGKAINTFHAYKRFKLEMGIDDFQSLLSALCRYKNVSDAEHLIFCNKDTYPFDAKSFNIVLNGWCNVIGSPREAERVWMEMGNVGVKHDVVSYSSMISCYSKGGSLNKVLKLFDRMKKESIEPDRKVYNAVIHALAKASFVSEARNLMKTMEEEKGMEPNVVTYNSLIKPLCKARKTEEAKQVFDEMLEKGLFPTIRTYHAFMRILRTGEEVFELLAKMRKMGCQPTVDTYIMLIRKLCRWRDFDNVLLLWNEMKEKGVGPDLSSYIVMIHGLFLNGKIEEAYGYYKEMKEKGMRPNENVEGMIQSWFSGKQYAEQRVIDSKGEVSGVDKGGIVKKSEREKNFLQQPEVRKVVRGHGYSFWDE</sequence>
<dbReference type="Gene3D" id="1.25.40.10">
    <property type="entry name" value="Tetratricopeptide repeat domain"/>
    <property type="match status" value="3"/>
</dbReference>
<proteinExistence type="inferred from homology"/>
<evidence type="ECO:0000256" key="4">
    <source>
        <dbReference type="PROSITE-ProRule" id="PRU00708"/>
    </source>
</evidence>
<reference evidence="7" key="1">
    <citation type="submission" date="2021-01" db="EMBL/GenBank/DDBJ databases">
        <authorList>
            <person name="Bezrukov I."/>
        </authorList>
    </citation>
    <scope>NUCLEOTIDE SEQUENCE</scope>
</reference>
<feature type="repeat" description="PPR" evidence="4">
    <location>
        <begin position="387"/>
        <end position="422"/>
    </location>
</feature>
<evidence type="ECO:0000256" key="1">
    <source>
        <dbReference type="ARBA" id="ARBA00007626"/>
    </source>
</evidence>
<dbReference type="Pfam" id="PF05617">
    <property type="entry name" value="Prolamin_like"/>
    <property type="match status" value="1"/>
</dbReference>
<dbReference type="PANTHER" id="PTHR47939:SF5">
    <property type="entry name" value="PENTACOTRIPEPTIDE-REPEAT REGION OF PRORP DOMAIN-CONTAINING PROTEIN"/>
    <property type="match status" value="1"/>
</dbReference>
<protein>
    <recommendedName>
        <fullName evidence="6">Prolamin-like domain-containing protein</fullName>
    </recommendedName>
</protein>
<evidence type="ECO:0000259" key="6">
    <source>
        <dbReference type="Pfam" id="PF05617"/>
    </source>
</evidence>
<keyword evidence="2 5" id="KW-0732">Signal</keyword>
<dbReference type="PANTHER" id="PTHR47939">
    <property type="entry name" value="MEMBRANE-ASSOCIATED SALT-INDUCIBLE PROTEIN-LIKE"/>
    <property type="match status" value="1"/>
</dbReference>
<dbReference type="Pfam" id="PF01535">
    <property type="entry name" value="PPR"/>
    <property type="match status" value="2"/>
</dbReference>
<feature type="repeat" description="PPR" evidence="4">
    <location>
        <begin position="458"/>
        <end position="493"/>
    </location>
</feature>
<evidence type="ECO:0000256" key="2">
    <source>
        <dbReference type="ARBA" id="ARBA00022729"/>
    </source>
</evidence>
<feature type="repeat" description="PPR" evidence="4">
    <location>
        <begin position="596"/>
        <end position="630"/>
    </location>
</feature>
<feature type="domain" description="Prolamin-like" evidence="6">
    <location>
        <begin position="33"/>
        <end position="81"/>
    </location>
</feature>
<dbReference type="Proteomes" id="UP000682877">
    <property type="component" value="Chromosome 6"/>
</dbReference>
<dbReference type="PROSITE" id="PS51375">
    <property type="entry name" value="PPR"/>
    <property type="match status" value="6"/>
</dbReference>
<keyword evidence="3" id="KW-0677">Repeat</keyword>
<gene>
    <name evidence="7" type="ORF">AARE701A_LOCUS15283</name>
</gene>
<evidence type="ECO:0000256" key="3">
    <source>
        <dbReference type="ARBA" id="ARBA00022737"/>
    </source>
</evidence>
<accession>A0A8S2AHH8</accession>
<comment type="similarity">
    <text evidence="1">Belongs to the PPR family. P subfamily.</text>
</comment>
<dbReference type="NCBIfam" id="TIGR00756">
    <property type="entry name" value="PPR"/>
    <property type="match status" value="6"/>
</dbReference>
<feature type="repeat" description="PPR" evidence="4">
    <location>
        <begin position="494"/>
        <end position="528"/>
    </location>
</feature>
<dbReference type="Pfam" id="PF13041">
    <property type="entry name" value="PPR_2"/>
    <property type="match status" value="3"/>
</dbReference>
<dbReference type="InterPro" id="IPR008502">
    <property type="entry name" value="Prolamin-like"/>
</dbReference>
<feature type="chain" id="PRO_5035720853" description="Prolamin-like domain-containing protein" evidence="5">
    <location>
        <begin position="25"/>
        <end position="697"/>
    </location>
</feature>
<dbReference type="InterPro" id="IPR050667">
    <property type="entry name" value="PPR-containing_protein"/>
</dbReference>
<name>A0A8S2AHH8_ARAAE</name>
<dbReference type="InterPro" id="IPR011990">
    <property type="entry name" value="TPR-like_helical_dom_sf"/>
</dbReference>